<feature type="coiled-coil region" evidence="4">
    <location>
        <begin position="283"/>
        <end position="426"/>
    </location>
</feature>
<evidence type="ECO:0000256" key="3">
    <source>
        <dbReference type="ARBA" id="ARBA00013368"/>
    </source>
</evidence>
<dbReference type="Proteomes" id="UP001451571">
    <property type="component" value="Chromosome"/>
</dbReference>
<dbReference type="Gene3D" id="3.40.50.300">
    <property type="entry name" value="P-loop containing nucleotide triphosphate hydrolases"/>
    <property type="match status" value="2"/>
</dbReference>
<evidence type="ECO:0000313" key="6">
    <source>
        <dbReference type="Proteomes" id="UP001451571"/>
    </source>
</evidence>
<dbReference type="RefSeq" id="WP_342756698.1">
    <property type="nucleotide sequence ID" value="NZ_CP146256.1"/>
</dbReference>
<evidence type="ECO:0000256" key="2">
    <source>
        <dbReference type="ARBA" id="ARBA00011322"/>
    </source>
</evidence>
<dbReference type="Pfam" id="PF13555">
    <property type="entry name" value="AAA_29"/>
    <property type="match status" value="1"/>
</dbReference>
<dbReference type="Pfam" id="PF13558">
    <property type="entry name" value="SbcC_Walker_B"/>
    <property type="match status" value="1"/>
</dbReference>
<dbReference type="SUPFAM" id="SSF52540">
    <property type="entry name" value="P-loop containing nucleoside triphosphate hydrolases"/>
    <property type="match status" value="1"/>
</dbReference>
<dbReference type="PANTHER" id="PTHR32114:SF2">
    <property type="entry name" value="ABC TRANSPORTER ABCH.3"/>
    <property type="match status" value="1"/>
</dbReference>
<dbReference type="InterPro" id="IPR027417">
    <property type="entry name" value="P-loop_NTPase"/>
</dbReference>
<accession>A0ABZ3ETD6</accession>
<reference evidence="5 6" key="1">
    <citation type="submission" date="2024-02" db="EMBL/GenBank/DDBJ databases">
        <title>Bacterial strain from lacustrine sediment.</title>
        <authorList>
            <person name="Petit C."/>
            <person name="Fadhlaoui K."/>
        </authorList>
    </citation>
    <scope>NUCLEOTIDE SEQUENCE [LARGE SCALE GENOMIC DNA]</scope>
    <source>
        <strain evidence="5 6">IPX-CK</strain>
    </source>
</reference>
<evidence type="ECO:0000256" key="4">
    <source>
        <dbReference type="SAM" id="Coils"/>
    </source>
</evidence>
<feature type="coiled-coil region" evidence="4">
    <location>
        <begin position="607"/>
        <end position="701"/>
    </location>
</feature>
<name>A0ABZ3ETD6_9FIRM</name>
<dbReference type="EMBL" id="CP146256">
    <property type="protein sequence ID" value="XAH73090.1"/>
    <property type="molecule type" value="Genomic_DNA"/>
</dbReference>
<comment type="subunit">
    <text evidence="2">Heterodimer of SbcC and SbcD.</text>
</comment>
<evidence type="ECO:0000313" key="5">
    <source>
        <dbReference type="EMBL" id="XAH73090.1"/>
    </source>
</evidence>
<sequence>MKPEILIISGWGPYRDKVEVDFTRLEERGLFLITGATGAGKTTLFDAITYALYGYMSGEMREKNSVRSDFAGADTATFVELLMRHGGKEYRIVRNPEYLRPKRRQSGSGEFTKEKENAVLYMPDGSVIQGSSEVNRKLQEILVLDYRQYKQISMIAQGEFAKLLVASPAEKTKIFREIFATAVYDRFAGILRGRSNELYKQVMEYRHRMEEDVHMLSSSETEDNEELSALLSAESYRYDKIIDCLGEAFSRHAEAFSQAKKAYIAVEKEITALMEEISLGEQINDMLIKLEKEQETIRILKESQREIDRKAQELKKARAAAGLNGEYIGSENEKKLLTSLLQKQQEEKKELENLTGKREKLSPLYDKKDKITTAYEDRNAYEEKKMLLREVVEQKEKKQAELYNLQKEYMEKEAAAEEQKEAYEAADKIYKRAAVGIAARLLKEGEPCPVCGSLDHPRIAEITENIPDEEKLKALRDNYQRANQSLMGIHGKASSCKGEVQGRLEQEENVKRQIKEISAALDGTEKDVLEVVDKMPYSEYEKTVVLYQRLQVQMEERAAALGKMEHEIILQRKRVKEAEDSFEEKHKAAGFPDLQSFKQSVRSSVQIELLENEINDYHRRLEASERLISHLKEETRGKKSGDMGILKEALKEKREERQSAISLQNKWNYRLQEVKKIKKSLQEKQERLQRLNREYGMVKDLDNMASGNNPKRLVFEQYVLAGYFEEILRAANIRLSRMTGGRFELSRAEEVSDGRTKDNLEMQVFDYYTGKSRSVKTLSGGEAFKASLSLALGMSDVVQSYSGGIRVETLFIDEGFGSLDAQSLEQACQTLMSLVEKDRLIGIISHVPELAEKIEKQIVVTKTNVGSSIKVVV</sequence>
<protein>
    <recommendedName>
        <fullName evidence="3">Nuclease SbcCD subunit C</fullName>
    </recommendedName>
</protein>
<comment type="similarity">
    <text evidence="1">Belongs to the SMC family. SbcC subfamily.</text>
</comment>
<organism evidence="5 6">
    <name type="scientific">Kineothrix sedimenti</name>
    <dbReference type="NCBI Taxonomy" id="3123317"/>
    <lineage>
        <taxon>Bacteria</taxon>
        <taxon>Bacillati</taxon>
        <taxon>Bacillota</taxon>
        <taxon>Clostridia</taxon>
        <taxon>Lachnospirales</taxon>
        <taxon>Lachnospiraceae</taxon>
        <taxon>Kineothrix</taxon>
    </lineage>
</organism>
<evidence type="ECO:0000256" key="1">
    <source>
        <dbReference type="ARBA" id="ARBA00006930"/>
    </source>
</evidence>
<dbReference type="PANTHER" id="PTHR32114">
    <property type="entry name" value="ABC TRANSPORTER ABCH.3"/>
    <property type="match status" value="1"/>
</dbReference>
<gene>
    <name evidence="5" type="ORF">V6984_16495</name>
</gene>
<keyword evidence="6" id="KW-1185">Reference proteome</keyword>
<keyword evidence="4" id="KW-0175">Coiled coil</keyword>
<proteinExistence type="inferred from homology"/>